<name>A0A6P5JUP7_PHACI</name>
<dbReference type="GeneID" id="110205599"/>
<dbReference type="RefSeq" id="XP_020837953.1">
    <property type="nucleotide sequence ID" value="XM_020982294.1"/>
</dbReference>
<reference evidence="3 4" key="1">
    <citation type="submission" date="2025-04" db="UniProtKB">
        <authorList>
            <consortium name="RefSeq"/>
        </authorList>
    </citation>
    <scope>IDENTIFICATION</scope>
    <source>
        <tissue evidence="3 4">Spleen</tissue>
    </source>
</reference>
<evidence type="ECO:0000313" key="3">
    <source>
        <dbReference type="RefSeq" id="XP_020837952.1"/>
    </source>
</evidence>
<dbReference type="Proteomes" id="UP000515140">
    <property type="component" value="Unplaced"/>
</dbReference>
<dbReference type="AlphaFoldDB" id="A0A6P5JUP7"/>
<accession>A0A6P5JUP7</accession>
<keyword evidence="2" id="KW-1185">Reference proteome</keyword>
<evidence type="ECO:0000313" key="5">
    <source>
        <dbReference type="RefSeq" id="XP_020837955.1"/>
    </source>
</evidence>
<evidence type="ECO:0000313" key="2">
    <source>
        <dbReference type="Proteomes" id="UP000515140"/>
    </source>
</evidence>
<dbReference type="RefSeq" id="XP_020837952.1">
    <property type="nucleotide sequence ID" value="XM_020982293.1"/>
</dbReference>
<organism evidence="2 3">
    <name type="scientific">Phascolarctos cinereus</name>
    <name type="common">Koala</name>
    <dbReference type="NCBI Taxonomy" id="38626"/>
    <lineage>
        <taxon>Eukaryota</taxon>
        <taxon>Metazoa</taxon>
        <taxon>Chordata</taxon>
        <taxon>Craniata</taxon>
        <taxon>Vertebrata</taxon>
        <taxon>Euteleostomi</taxon>
        <taxon>Mammalia</taxon>
        <taxon>Metatheria</taxon>
        <taxon>Diprotodontia</taxon>
        <taxon>Phascolarctidae</taxon>
        <taxon>Phascolarctos</taxon>
    </lineage>
</organism>
<dbReference type="RefSeq" id="XP_020837955.1">
    <property type="nucleotide sequence ID" value="XM_020982296.1"/>
</dbReference>
<proteinExistence type="predicted"/>
<feature type="region of interest" description="Disordered" evidence="1">
    <location>
        <begin position="52"/>
        <end position="114"/>
    </location>
</feature>
<evidence type="ECO:0000256" key="1">
    <source>
        <dbReference type="SAM" id="MobiDB-lite"/>
    </source>
</evidence>
<protein>
    <submittedName>
        <fullName evidence="3 4">Uncharacterized protein LOC110205599 isoform X2</fullName>
    </submittedName>
</protein>
<evidence type="ECO:0000313" key="4">
    <source>
        <dbReference type="RefSeq" id="XP_020837953.1"/>
    </source>
</evidence>
<sequence length="114" mass="12146">MIGSNDGRCPRRNLSEAFLAPPTVRLMGPDQEPTELGACVARAVQAASAAQTAVGTDWGRGQRKASTRALLPGNSGGQPGDEETEAQRWRDLPQGPRASQWQNWAPRLAPGPCL</sequence>
<gene>
    <name evidence="3 4 5" type="primary">LOC110205599</name>
</gene>